<sequence>MLLTHEQRCLEDKCAEQMVEIKSLKALIEKLQKEKLELQIILDMYGQEGYDNR</sequence>
<organism evidence="1 2">
    <name type="scientific">Pistacia integerrima</name>
    <dbReference type="NCBI Taxonomy" id="434235"/>
    <lineage>
        <taxon>Eukaryota</taxon>
        <taxon>Viridiplantae</taxon>
        <taxon>Streptophyta</taxon>
        <taxon>Embryophyta</taxon>
        <taxon>Tracheophyta</taxon>
        <taxon>Spermatophyta</taxon>
        <taxon>Magnoliopsida</taxon>
        <taxon>eudicotyledons</taxon>
        <taxon>Gunneridae</taxon>
        <taxon>Pentapetalae</taxon>
        <taxon>rosids</taxon>
        <taxon>malvids</taxon>
        <taxon>Sapindales</taxon>
        <taxon>Anacardiaceae</taxon>
        <taxon>Pistacia</taxon>
    </lineage>
</organism>
<reference evidence="2" key="1">
    <citation type="journal article" date="2023" name="G3 (Bethesda)">
        <title>Genome assembly and association tests identify interacting loci associated with vigor, precocity, and sex in interspecific pistachio rootstocks.</title>
        <authorList>
            <person name="Palmer W."/>
            <person name="Jacygrad E."/>
            <person name="Sagayaradj S."/>
            <person name="Cavanaugh K."/>
            <person name="Han R."/>
            <person name="Bertier L."/>
            <person name="Beede B."/>
            <person name="Kafkas S."/>
            <person name="Golino D."/>
            <person name="Preece J."/>
            <person name="Michelmore R."/>
        </authorList>
    </citation>
    <scope>NUCLEOTIDE SEQUENCE [LARGE SCALE GENOMIC DNA]</scope>
</reference>
<protein>
    <submittedName>
        <fullName evidence="1">Uncharacterized protein</fullName>
    </submittedName>
</protein>
<evidence type="ECO:0000313" key="2">
    <source>
        <dbReference type="Proteomes" id="UP001163603"/>
    </source>
</evidence>
<dbReference type="EMBL" id="CM047746">
    <property type="protein sequence ID" value="KAJ0020915.1"/>
    <property type="molecule type" value="Genomic_DNA"/>
</dbReference>
<proteinExistence type="predicted"/>
<comment type="caution">
    <text evidence="1">The sequence shown here is derived from an EMBL/GenBank/DDBJ whole genome shotgun (WGS) entry which is preliminary data.</text>
</comment>
<keyword evidence="2" id="KW-1185">Reference proteome</keyword>
<accession>A0ACC0XR26</accession>
<gene>
    <name evidence="1" type="ORF">Pint_31353</name>
</gene>
<dbReference type="Proteomes" id="UP001163603">
    <property type="component" value="Chromosome 11"/>
</dbReference>
<name>A0ACC0XR26_9ROSI</name>
<evidence type="ECO:0000313" key="1">
    <source>
        <dbReference type="EMBL" id="KAJ0020915.1"/>
    </source>
</evidence>